<comment type="caution">
    <text evidence="7">The sequence shown here is derived from an EMBL/GenBank/DDBJ whole genome shotgun (WGS) entry which is preliminary data.</text>
</comment>
<dbReference type="InterPro" id="IPR050121">
    <property type="entry name" value="Cytochrome_P450_monoxygenase"/>
</dbReference>
<reference evidence="7" key="1">
    <citation type="submission" date="2023-06" db="EMBL/GenBank/DDBJ databases">
        <title>Conoideocrella luteorostrata (Hypocreales: Clavicipitaceae), a potential biocontrol fungus for elongate hemlock scale in United States Christmas tree production areas.</title>
        <authorList>
            <person name="Barrett H."/>
            <person name="Lovett B."/>
            <person name="Macias A.M."/>
            <person name="Stajich J.E."/>
            <person name="Kasson M.T."/>
        </authorList>
    </citation>
    <scope>NUCLEOTIDE SEQUENCE</scope>
    <source>
        <strain evidence="7">ARSEF 14590</strain>
    </source>
</reference>
<keyword evidence="8" id="KW-1185">Reference proteome</keyword>
<keyword evidence="6" id="KW-0812">Transmembrane</keyword>
<dbReference type="InterPro" id="IPR001128">
    <property type="entry name" value="Cyt_P450"/>
</dbReference>
<dbReference type="AlphaFoldDB" id="A0AAJ0CT46"/>
<dbReference type="GO" id="GO:0016705">
    <property type="term" value="F:oxidoreductase activity, acting on paired donors, with incorporation or reduction of molecular oxygen"/>
    <property type="evidence" value="ECO:0007669"/>
    <property type="project" value="InterPro"/>
</dbReference>
<protein>
    <recommendedName>
        <fullName evidence="9">Cytochrome P450</fullName>
    </recommendedName>
</protein>
<keyword evidence="5" id="KW-0408">Iron</keyword>
<dbReference type="Gene3D" id="1.10.630.10">
    <property type="entry name" value="Cytochrome P450"/>
    <property type="match status" value="1"/>
</dbReference>
<evidence type="ECO:0000313" key="7">
    <source>
        <dbReference type="EMBL" id="KAK2600174.1"/>
    </source>
</evidence>
<evidence type="ECO:0000256" key="4">
    <source>
        <dbReference type="ARBA" id="ARBA00022723"/>
    </source>
</evidence>
<sequence length="412" mass="47035">MFQSAVRSFPEALRAKGYAQSFLIIGPVVVSLFFITKVVYNIFIHPLAKYPGPKLYAASPVPISLAQLRGQLHTVTKAAHDKYGPVVRMSPNELSFISDTAWQDIYARHRSTPAMARDRTFFNNMLLHPQTITMADDIDHNRIRRSLNPAFSSQALLEQEPILQQNVSLLMDKLQEHAEHGYPLDLRAWYNYTTFDLIGDLAFGETFGCLATSRFHEWAQMVLDYFFVATLLHVVHRLYPLNKLFAFLLPPSVMKKKKQHSQMAIDKVRKRTDPLNAVMRRDFIHYLLQSVDSCSITQDELESQASVLILAGSETTSIALTYATFFLTQHPEILEKLRVELQQNFKSEGDIDLLSIDRLHYLHAVLQETLRCRPPITNGFPRQVPNGGAFVDDNFLPGGVCQFLFKLRCSYI</sequence>
<dbReference type="PRINTS" id="PR00463">
    <property type="entry name" value="EP450I"/>
</dbReference>
<comment type="similarity">
    <text evidence="2">Belongs to the cytochrome P450 family.</text>
</comment>
<keyword evidence="4" id="KW-0479">Metal-binding</keyword>
<feature type="transmembrane region" description="Helical" evidence="6">
    <location>
        <begin position="21"/>
        <end position="43"/>
    </location>
</feature>
<keyword evidence="3" id="KW-0349">Heme</keyword>
<evidence type="ECO:0000256" key="3">
    <source>
        <dbReference type="ARBA" id="ARBA00022617"/>
    </source>
</evidence>
<dbReference type="InterPro" id="IPR036396">
    <property type="entry name" value="Cyt_P450_sf"/>
</dbReference>
<keyword evidence="6" id="KW-0472">Membrane</keyword>
<dbReference type="Proteomes" id="UP001251528">
    <property type="component" value="Unassembled WGS sequence"/>
</dbReference>
<evidence type="ECO:0008006" key="9">
    <source>
        <dbReference type="Google" id="ProtNLM"/>
    </source>
</evidence>
<dbReference type="PANTHER" id="PTHR24305">
    <property type="entry name" value="CYTOCHROME P450"/>
    <property type="match status" value="1"/>
</dbReference>
<dbReference type="GO" id="GO:0020037">
    <property type="term" value="F:heme binding"/>
    <property type="evidence" value="ECO:0007669"/>
    <property type="project" value="InterPro"/>
</dbReference>
<accession>A0AAJ0CT46</accession>
<dbReference type="PANTHER" id="PTHR24305:SF210">
    <property type="entry name" value="CYTOCHROME P450 MONOOXYGENASE ASQL-RELATED"/>
    <property type="match status" value="1"/>
</dbReference>
<gene>
    <name evidence="7" type="ORF">QQS21_005119</name>
</gene>
<evidence type="ECO:0000313" key="8">
    <source>
        <dbReference type="Proteomes" id="UP001251528"/>
    </source>
</evidence>
<dbReference type="Pfam" id="PF00067">
    <property type="entry name" value="p450"/>
    <property type="match status" value="1"/>
</dbReference>
<evidence type="ECO:0000256" key="6">
    <source>
        <dbReference type="SAM" id="Phobius"/>
    </source>
</evidence>
<dbReference type="EMBL" id="JASWJB010000081">
    <property type="protein sequence ID" value="KAK2600174.1"/>
    <property type="molecule type" value="Genomic_DNA"/>
</dbReference>
<dbReference type="SUPFAM" id="SSF48264">
    <property type="entry name" value="Cytochrome P450"/>
    <property type="match status" value="1"/>
</dbReference>
<dbReference type="InterPro" id="IPR002401">
    <property type="entry name" value="Cyt_P450_E_grp-I"/>
</dbReference>
<dbReference type="GO" id="GO:0004497">
    <property type="term" value="F:monooxygenase activity"/>
    <property type="evidence" value="ECO:0007669"/>
    <property type="project" value="InterPro"/>
</dbReference>
<keyword evidence="6" id="KW-1133">Transmembrane helix</keyword>
<evidence type="ECO:0000256" key="5">
    <source>
        <dbReference type="ARBA" id="ARBA00023004"/>
    </source>
</evidence>
<evidence type="ECO:0000256" key="1">
    <source>
        <dbReference type="ARBA" id="ARBA00001971"/>
    </source>
</evidence>
<dbReference type="CDD" id="cd11058">
    <property type="entry name" value="CYP60B-like"/>
    <property type="match status" value="1"/>
</dbReference>
<name>A0AAJ0CT46_9HYPO</name>
<comment type="cofactor">
    <cofactor evidence="1">
        <name>heme</name>
        <dbReference type="ChEBI" id="CHEBI:30413"/>
    </cofactor>
</comment>
<proteinExistence type="inferred from homology"/>
<evidence type="ECO:0000256" key="2">
    <source>
        <dbReference type="ARBA" id="ARBA00010617"/>
    </source>
</evidence>
<dbReference type="GO" id="GO:0005506">
    <property type="term" value="F:iron ion binding"/>
    <property type="evidence" value="ECO:0007669"/>
    <property type="project" value="InterPro"/>
</dbReference>
<organism evidence="7 8">
    <name type="scientific">Conoideocrella luteorostrata</name>
    <dbReference type="NCBI Taxonomy" id="1105319"/>
    <lineage>
        <taxon>Eukaryota</taxon>
        <taxon>Fungi</taxon>
        <taxon>Dikarya</taxon>
        <taxon>Ascomycota</taxon>
        <taxon>Pezizomycotina</taxon>
        <taxon>Sordariomycetes</taxon>
        <taxon>Hypocreomycetidae</taxon>
        <taxon>Hypocreales</taxon>
        <taxon>Clavicipitaceae</taxon>
        <taxon>Conoideocrella</taxon>
    </lineage>
</organism>